<dbReference type="AlphaFoldDB" id="A0A0W1AAW7"/>
<sequence length="202" mass="23468">MLEFAKFQQNALSLSDKLMRRFVSSLGCCSFFYTNSINDERIQDCLLISLVAKSLHKDNDSVLLEYLRSNFLNARVTQRDLAEFKQKTLAGIYILVWSRYSSTISTYLNQSMIELFQRDLEVLSLNDMNSQLSDESLYALSQYCSFAYENQQIKIYSDLMRHLGESIQVDIYTLRSSKQESSSSFYDVYLGVKRTLGLNFLF</sequence>
<evidence type="ECO:0000313" key="1">
    <source>
        <dbReference type="EMBL" id="KTD78420.1"/>
    </source>
</evidence>
<accession>A0A0W1AAW7</accession>
<dbReference type="EMBL" id="LNZB01000041">
    <property type="protein sequence ID" value="KTD78420.1"/>
    <property type="molecule type" value="Genomic_DNA"/>
</dbReference>
<dbReference type="OrthoDB" id="5650295at2"/>
<dbReference type="RefSeq" id="WP_058480510.1">
    <property type="nucleotide sequence ID" value="NZ_CAAAIQ010000004.1"/>
</dbReference>
<dbReference type="STRING" id="66969.Lwal_1855"/>
<comment type="caution">
    <text evidence="1">The sequence shown here is derived from an EMBL/GenBank/DDBJ whole genome shotgun (WGS) entry which is preliminary data.</text>
</comment>
<dbReference type="PATRIC" id="fig|66969.6.peg.2016"/>
<gene>
    <name evidence="1" type="ORF">Lwal_1855</name>
</gene>
<protein>
    <submittedName>
        <fullName evidence="1">Uncharacterized protein</fullName>
    </submittedName>
</protein>
<reference evidence="1 2" key="1">
    <citation type="submission" date="2015-11" db="EMBL/GenBank/DDBJ databases">
        <title>Genomic analysis of 38 Legionella species identifies large and diverse effector repertoires.</title>
        <authorList>
            <person name="Burstein D."/>
            <person name="Amaro F."/>
            <person name="Zusman T."/>
            <person name="Lifshitz Z."/>
            <person name="Cohen O."/>
            <person name="Gilbert J.A."/>
            <person name="Pupko T."/>
            <person name="Shuman H.A."/>
            <person name="Segal G."/>
        </authorList>
    </citation>
    <scope>NUCLEOTIDE SEQUENCE [LARGE SCALE GENOMIC DNA]</scope>
    <source>
        <strain evidence="1 2">ATCC 51914</strain>
    </source>
</reference>
<dbReference type="Proteomes" id="UP000054729">
    <property type="component" value="Unassembled WGS sequence"/>
</dbReference>
<evidence type="ECO:0000313" key="2">
    <source>
        <dbReference type="Proteomes" id="UP000054729"/>
    </source>
</evidence>
<organism evidence="1 2">
    <name type="scientific">Legionella waltersii</name>
    <dbReference type="NCBI Taxonomy" id="66969"/>
    <lineage>
        <taxon>Bacteria</taxon>
        <taxon>Pseudomonadati</taxon>
        <taxon>Pseudomonadota</taxon>
        <taxon>Gammaproteobacteria</taxon>
        <taxon>Legionellales</taxon>
        <taxon>Legionellaceae</taxon>
        <taxon>Legionella</taxon>
    </lineage>
</organism>
<keyword evidence="2" id="KW-1185">Reference proteome</keyword>
<name>A0A0W1AAW7_9GAMM</name>
<proteinExistence type="predicted"/>